<evidence type="ECO:0000256" key="1">
    <source>
        <dbReference type="ARBA" id="ARBA00004651"/>
    </source>
</evidence>
<dbReference type="PANTHER" id="PTHR23523:SF2">
    <property type="entry name" value="2-NITROIMIDAZOLE TRANSPORTER"/>
    <property type="match status" value="1"/>
</dbReference>
<organism evidence="8 9">
    <name type="scientific">Brachybacterium alimentarium</name>
    <dbReference type="NCBI Taxonomy" id="47845"/>
    <lineage>
        <taxon>Bacteria</taxon>
        <taxon>Bacillati</taxon>
        <taxon>Actinomycetota</taxon>
        <taxon>Actinomycetes</taxon>
        <taxon>Micrococcales</taxon>
        <taxon>Dermabacteraceae</taxon>
        <taxon>Brachybacterium</taxon>
    </lineage>
</organism>
<dbReference type="InterPro" id="IPR052524">
    <property type="entry name" value="MFS_Cyanate_Porter"/>
</dbReference>
<evidence type="ECO:0000256" key="2">
    <source>
        <dbReference type="ARBA" id="ARBA00022692"/>
    </source>
</evidence>
<proteinExistence type="predicted"/>
<feature type="transmembrane region" description="Helical" evidence="6">
    <location>
        <begin position="339"/>
        <end position="362"/>
    </location>
</feature>
<dbReference type="InterPro" id="IPR020846">
    <property type="entry name" value="MFS_dom"/>
</dbReference>
<feature type="transmembrane region" description="Helical" evidence="6">
    <location>
        <begin position="36"/>
        <end position="54"/>
    </location>
</feature>
<feature type="region of interest" description="Disordered" evidence="5">
    <location>
        <begin position="1"/>
        <end position="24"/>
    </location>
</feature>
<feature type="transmembrane region" description="Helical" evidence="6">
    <location>
        <begin position="405"/>
        <end position="423"/>
    </location>
</feature>
<dbReference type="SUPFAM" id="SSF103473">
    <property type="entry name" value="MFS general substrate transporter"/>
    <property type="match status" value="1"/>
</dbReference>
<feature type="transmembrane region" description="Helical" evidence="6">
    <location>
        <begin position="382"/>
        <end position="399"/>
    </location>
</feature>
<feature type="transmembrane region" description="Helical" evidence="6">
    <location>
        <begin position="286"/>
        <end position="305"/>
    </location>
</feature>
<name>A0A2A3YEJ0_9MICO</name>
<feature type="transmembrane region" description="Helical" evidence="6">
    <location>
        <begin position="107"/>
        <end position="123"/>
    </location>
</feature>
<sequence length="445" mass="46068">MPADDPSPLDDYPIPGGQPPEPVEIGAPPEAVRGRWGLLLLGAGLILIGLNLRISVGSIGPVLGDIRASLGLSATMASLLTTIPVFAFGAFAFFTPALTRRIGMHRLLGATMIALAVGITLRLHPSLIALLLGTVIVGAAIAIGNVVMPPAIKQDFSHRAGLMMGLYSTALFVGAAAASGLTVPMLPLTGGGWRAALALWAVPAVLAAVVWIPQIRRAPGRMRAGSDVADAPSERGEPPLRSIFTHPTALAVTALMGLQSTSYYAALTWVPTILQDAGMARGTAGWMLSYSAFPGILAALVTPTIARRLRPLWLPVLIAVLLTAAAYLGLAVVPTSATWAWMTMMGLGQGASISLSLTYIVWRSPDTHHTGQLSTMAQGFGYLLAGLGPIGLGAVHALAGGWDVPLIALGVLLIAQLTAGVVASRPVHIRASIPAQQRSLERTAA</sequence>
<feature type="transmembrane region" description="Helical" evidence="6">
    <location>
        <begin position="312"/>
        <end position="333"/>
    </location>
</feature>
<dbReference type="PANTHER" id="PTHR23523">
    <property type="match status" value="1"/>
</dbReference>
<evidence type="ECO:0000259" key="7">
    <source>
        <dbReference type="PROSITE" id="PS50850"/>
    </source>
</evidence>
<keyword evidence="3 6" id="KW-1133">Transmembrane helix</keyword>
<accession>A0A2A3YEJ0</accession>
<dbReference type="RefSeq" id="WP_096164782.1">
    <property type="nucleotide sequence ID" value="NZ_BAAAIQ010000053.1"/>
</dbReference>
<dbReference type="GeneID" id="95327399"/>
<comment type="subcellular location">
    <subcellularLocation>
        <location evidence="1">Cell membrane</location>
        <topology evidence="1">Multi-pass membrane protein</topology>
    </subcellularLocation>
</comment>
<feature type="transmembrane region" description="Helical" evidence="6">
    <location>
        <begin position="243"/>
        <end position="266"/>
    </location>
</feature>
<dbReference type="Pfam" id="PF07690">
    <property type="entry name" value="MFS_1"/>
    <property type="match status" value="1"/>
</dbReference>
<dbReference type="Gene3D" id="1.20.1250.20">
    <property type="entry name" value="MFS general substrate transporter like domains"/>
    <property type="match status" value="1"/>
</dbReference>
<feature type="transmembrane region" description="Helical" evidence="6">
    <location>
        <begin position="160"/>
        <end position="181"/>
    </location>
</feature>
<dbReference type="OrthoDB" id="5317164at2"/>
<keyword evidence="4 6" id="KW-0472">Membrane</keyword>
<protein>
    <submittedName>
        <fullName evidence="8">MFS transporter</fullName>
    </submittedName>
</protein>
<reference evidence="8 9" key="1">
    <citation type="journal article" date="2017" name="Elife">
        <title>Extensive horizontal gene transfer in cheese-associated bacteria.</title>
        <authorList>
            <person name="Bonham K.S."/>
            <person name="Wolfe B.E."/>
            <person name="Dutton R.J."/>
        </authorList>
    </citation>
    <scope>NUCLEOTIDE SEQUENCE [LARGE SCALE GENOMIC DNA]</scope>
    <source>
        <strain evidence="8 9">341_9</strain>
    </source>
</reference>
<evidence type="ECO:0000256" key="4">
    <source>
        <dbReference type="ARBA" id="ARBA00023136"/>
    </source>
</evidence>
<dbReference type="EMBL" id="NRGR01000043">
    <property type="protein sequence ID" value="PCC37697.1"/>
    <property type="molecule type" value="Genomic_DNA"/>
</dbReference>
<dbReference type="AlphaFoldDB" id="A0A2A3YEJ0"/>
<dbReference type="Proteomes" id="UP000218598">
    <property type="component" value="Unassembled WGS sequence"/>
</dbReference>
<evidence type="ECO:0000256" key="5">
    <source>
        <dbReference type="SAM" id="MobiDB-lite"/>
    </source>
</evidence>
<feature type="transmembrane region" description="Helical" evidence="6">
    <location>
        <begin position="193"/>
        <end position="213"/>
    </location>
</feature>
<dbReference type="InterPro" id="IPR011701">
    <property type="entry name" value="MFS"/>
</dbReference>
<gene>
    <name evidence="8" type="ORF">CIK66_17945</name>
</gene>
<dbReference type="GO" id="GO:0005886">
    <property type="term" value="C:plasma membrane"/>
    <property type="evidence" value="ECO:0007669"/>
    <property type="project" value="UniProtKB-SubCell"/>
</dbReference>
<dbReference type="InterPro" id="IPR036259">
    <property type="entry name" value="MFS_trans_sf"/>
</dbReference>
<evidence type="ECO:0000313" key="9">
    <source>
        <dbReference type="Proteomes" id="UP000218598"/>
    </source>
</evidence>
<feature type="domain" description="Major facilitator superfamily (MFS) profile" evidence="7">
    <location>
        <begin position="37"/>
        <end position="427"/>
    </location>
</feature>
<keyword evidence="2 6" id="KW-0812">Transmembrane</keyword>
<feature type="transmembrane region" description="Helical" evidence="6">
    <location>
        <begin position="74"/>
        <end position="95"/>
    </location>
</feature>
<feature type="transmembrane region" description="Helical" evidence="6">
    <location>
        <begin position="129"/>
        <end position="148"/>
    </location>
</feature>
<evidence type="ECO:0000256" key="6">
    <source>
        <dbReference type="SAM" id="Phobius"/>
    </source>
</evidence>
<dbReference type="CDD" id="cd17339">
    <property type="entry name" value="MFS_NIMT_CynX_like"/>
    <property type="match status" value="1"/>
</dbReference>
<evidence type="ECO:0000313" key="8">
    <source>
        <dbReference type="EMBL" id="PCC37697.1"/>
    </source>
</evidence>
<dbReference type="PROSITE" id="PS50850">
    <property type="entry name" value="MFS"/>
    <property type="match status" value="1"/>
</dbReference>
<comment type="caution">
    <text evidence="8">The sequence shown here is derived from an EMBL/GenBank/DDBJ whole genome shotgun (WGS) entry which is preliminary data.</text>
</comment>
<keyword evidence="9" id="KW-1185">Reference proteome</keyword>
<evidence type="ECO:0000256" key="3">
    <source>
        <dbReference type="ARBA" id="ARBA00022989"/>
    </source>
</evidence>
<dbReference type="GO" id="GO:0022857">
    <property type="term" value="F:transmembrane transporter activity"/>
    <property type="evidence" value="ECO:0007669"/>
    <property type="project" value="InterPro"/>
</dbReference>